<dbReference type="SUPFAM" id="SSF49842">
    <property type="entry name" value="TNF-like"/>
    <property type="match status" value="1"/>
</dbReference>
<gene>
    <name evidence="2" type="ORF">N5C05_12520</name>
</gene>
<comment type="caution">
    <text evidence="2">The sequence shown here is derived from an EMBL/GenBank/DDBJ whole genome shotgun (WGS) entry which is preliminary data.</text>
</comment>
<name>A0AA42N3A5_AQUAC</name>
<dbReference type="Pfam" id="PF00386">
    <property type="entry name" value="C1q"/>
    <property type="match status" value="1"/>
</dbReference>
<dbReference type="RefSeq" id="WP_280054161.1">
    <property type="nucleotide sequence ID" value="NZ_JAOBYN010000010.1"/>
</dbReference>
<proteinExistence type="predicted"/>
<organism evidence="2 3">
    <name type="scientific">Aquipseudomonas alcaligenes</name>
    <name type="common">Pseudomonas alcaligenes</name>
    <dbReference type="NCBI Taxonomy" id="43263"/>
    <lineage>
        <taxon>Bacteria</taxon>
        <taxon>Pseudomonadati</taxon>
        <taxon>Pseudomonadota</taxon>
        <taxon>Gammaproteobacteria</taxon>
        <taxon>Pseudomonadales</taxon>
        <taxon>Pseudomonadaceae</taxon>
        <taxon>Aquipseudomonas</taxon>
    </lineage>
</organism>
<evidence type="ECO:0000313" key="3">
    <source>
        <dbReference type="Proteomes" id="UP001158730"/>
    </source>
</evidence>
<dbReference type="AlphaFoldDB" id="A0AA42N3A5"/>
<evidence type="ECO:0000259" key="1">
    <source>
        <dbReference type="Pfam" id="PF00386"/>
    </source>
</evidence>
<reference evidence="2" key="1">
    <citation type="submission" date="2022-09" db="EMBL/GenBank/DDBJ databases">
        <title>Intensive care unit water sources are persistently colonized with multi-drug resistant bacteria and are the site of extensive horizontal gene transfer of antibiotic resistance genes.</title>
        <authorList>
            <person name="Diorio-Toth L."/>
        </authorList>
    </citation>
    <scope>NUCLEOTIDE SEQUENCE</scope>
    <source>
        <strain evidence="2">GD03990</strain>
    </source>
</reference>
<accession>A0AA42N3A5</accession>
<feature type="domain" description="C1q" evidence="1">
    <location>
        <begin position="289"/>
        <end position="401"/>
    </location>
</feature>
<dbReference type="Proteomes" id="UP001158730">
    <property type="component" value="Unassembled WGS sequence"/>
</dbReference>
<evidence type="ECO:0000313" key="2">
    <source>
        <dbReference type="EMBL" id="MDH1055582.1"/>
    </source>
</evidence>
<dbReference type="InterPro" id="IPR008983">
    <property type="entry name" value="Tumour_necrosis_fac-like_dom"/>
</dbReference>
<dbReference type="EMBL" id="JAOBYN010000010">
    <property type="protein sequence ID" value="MDH1055582.1"/>
    <property type="molecule type" value="Genomic_DNA"/>
</dbReference>
<protein>
    <recommendedName>
        <fullName evidence="1">C1q domain-containing protein</fullName>
    </recommendedName>
</protein>
<sequence>MANVPETPDYPAGIYQLETNDPVLGGPGGIANRQAEQLANRTAWLKAKIDAFIDGTVAVLKATKLATARTLSISGAASGSTSFDGSANANIALTLADSGAVAGTYPKVTINAKGLVTGGAALVATDIPSLDWSKINSGKPTTLGGYGITDAQPLDATLTALAAQVTAANQLIYSTGVDAFAMTALTAFARTLLDDADAATMRTTLGAQPLDATLTALAAQVTAANQLIYSTGVDAFAMTALTAFARTLLDDADAATARATLGAASQASLDALGYFHAYQSAGIAVSAGAATLMRFQTEVADTLGAYAPATGIFTAPADGTYEFFASVHGGVVTTASSRYLDLYLNDTFYRRLQEHDGPVARAISGGSGSVVLSAGDTVKIYYGTDVAHTTNNSSMLTWFTGRRVK</sequence>
<dbReference type="Gene3D" id="2.60.120.40">
    <property type="match status" value="1"/>
</dbReference>
<dbReference type="InterPro" id="IPR001073">
    <property type="entry name" value="C1q_dom"/>
</dbReference>